<dbReference type="EC" id="3.1.3.48" evidence="2"/>
<evidence type="ECO:0000256" key="3">
    <source>
        <dbReference type="ARBA" id="ARBA00022801"/>
    </source>
</evidence>
<dbReference type="EMBL" id="JSYN01000012">
    <property type="protein sequence ID" value="KIA93836.1"/>
    <property type="molecule type" value="Genomic_DNA"/>
</dbReference>
<organism evidence="5 6">
    <name type="scientific">Pedobacter kyungheensis</name>
    <dbReference type="NCBI Taxonomy" id="1069985"/>
    <lineage>
        <taxon>Bacteria</taxon>
        <taxon>Pseudomonadati</taxon>
        <taxon>Bacteroidota</taxon>
        <taxon>Sphingobacteriia</taxon>
        <taxon>Sphingobacteriales</taxon>
        <taxon>Sphingobacteriaceae</taxon>
        <taxon>Pedobacter</taxon>
    </lineage>
</organism>
<evidence type="ECO:0000256" key="4">
    <source>
        <dbReference type="ARBA" id="ARBA00051722"/>
    </source>
</evidence>
<protein>
    <recommendedName>
        <fullName evidence="2">protein-tyrosine-phosphatase</fullName>
        <ecNumber evidence="2">3.1.3.48</ecNumber>
    </recommendedName>
</protein>
<comment type="caution">
    <text evidence="5">The sequence shown here is derived from an EMBL/GenBank/DDBJ whole genome shotgun (WGS) entry which is preliminary data.</text>
</comment>
<dbReference type="GO" id="GO:0030145">
    <property type="term" value="F:manganese ion binding"/>
    <property type="evidence" value="ECO:0007669"/>
    <property type="project" value="InterPro"/>
</dbReference>
<reference evidence="5 6" key="1">
    <citation type="submission" date="2014-10" db="EMBL/GenBank/DDBJ databases">
        <title>Pedobacter Kyungheensis.</title>
        <authorList>
            <person name="Anderson B.M."/>
            <person name="Newman J.D."/>
        </authorList>
    </citation>
    <scope>NUCLEOTIDE SEQUENCE [LARGE SCALE GENOMIC DNA]</scope>
    <source>
        <strain evidence="5 6">KACC 16221</strain>
    </source>
</reference>
<evidence type="ECO:0000313" key="5">
    <source>
        <dbReference type="EMBL" id="KIA93836.1"/>
    </source>
</evidence>
<keyword evidence="6" id="KW-1185">Reference proteome</keyword>
<evidence type="ECO:0000256" key="2">
    <source>
        <dbReference type="ARBA" id="ARBA00013064"/>
    </source>
</evidence>
<accession>A0A0C1D940</accession>
<name>A0A0C1D940_9SPHI</name>
<dbReference type="Pfam" id="PF19567">
    <property type="entry name" value="CpsB_CapC"/>
    <property type="match status" value="1"/>
</dbReference>
<proteinExistence type="inferred from homology"/>
<sequence>MFSFFNRKNKITDISWLGVDMHSHILPGIDDGSPDVATSIRFVKSLQELGFDQLIATPHIFKELYPNTPKTIGDAKALLQSEMTKQNITLKLGAAAEYMVDQDFTLNQPLCKLDHKHVLIEMSYLNESPEISKTIFDIEIAGYQPILAHPERYTFYFKDQNRLKRFKEKGCLMQLNLLSVVGYYGKEVKQLAEILIKEKMYDLAGTDLHHDKHLITLTNAVESGKLYELIGAYGFKNQEIFGQVLI</sequence>
<dbReference type="AlphaFoldDB" id="A0A0C1D940"/>
<comment type="similarity">
    <text evidence="1">Belongs to the metallo-dependent hydrolases superfamily. CpsB/CapC family.</text>
</comment>
<dbReference type="PANTHER" id="PTHR39181:SF1">
    <property type="entry name" value="TYROSINE-PROTEIN PHOSPHATASE YWQE"/>
    <property type="match status" value="1"/>
</dbReference>
<keyword evidence="3" id="KW-0378">Hydrolase</keyword>
<evidence type="ECO:0000313" key="6">
    <source>
        <dbReference type="Proteomes" id="UP000031246"/>
    </source>
</evidence>
<dbReference type="Proteomes" id="UP000031246">
    <property type="component" value="Unassembled WGS sequence"/>
</dbReference>
<gene>
    <name evidence="5" type="ORF">OC25_11265</name>
</gene>
<dbReference type="OrthoDB" id="9788539at2"/>
<dbReference type="Gene3D" id="3.20.20.140">
    <property type="entry name" value="Metal-dependent hydrolases"/>
    <property type="match status" value="1"/>
</dbReference>
<comment type="catalytic activity">
    <reaction evidence="4">
        <text>O-phospho-L-tyrosyl-[protein] + H2O = L-tyrosyl-[protein] + phosphate</text>
        <dbReference type="Rhea" id="RHEA:10684"/>
        <dbReference type="Rhea" id="RHEA-COMP:10136"/>
        <dbReference type="Rhea" id="RHEA-COMP:20101"/>
        <dbReference type="ChEBI" id="CHEBI:15377"/>
        <dbReference type="ChEBI" id="CHEBI:43474"/>
        <dbReference type="ChEBI" id="CHEBI:46858"/>
        <dbReference type="ChEBI" id="CHEBI:61978"/>
        <dbReference type="EC" id="3.1.3.48"/>
    </reaction>
</comment>
<dbReference type="InterPro" id="IPR016195">
    <property type="entry name" value="Pol/histidinol_Pase-like"/>
</dbReference>
<dbReference type="PANTHER" id="PTHR39181">
    <property type="entry name" value="TYROSINE-PROTEIN PHOSPHATASE YWQE"/>
    <property type="match status" value="1"/>
</dbReference>
<evidence type="ECO:0000256" key="1">
    <source>
        <dbReference type="ARBA" id="ARBA00005750"/>
    </source>
</evidence>
<dbReference type="RefSeq" id="WP_039475882.1">
    <property type="nucleotide sequence ID" value="NZ_JSYN01000012.1"/>
</dbReference>
<dbReference type="SUPFAM" id="SSF89550">
    <property type="entry name" value="PHP domain-like"/>
    <property type="match status" value="1"/>
</dbReference>
<dbReference type="GO" id="GO:0004725">
    <property type="term" value="F:protein tyrosine phosphatase activity"/>
    <property type="evidence" value="ECO:0007669"/>
    <property type="project" value="UniProtKB-EC"/>
</dbReference>
<dbReference type="InterPro" id="IPR016667">
    <property type="entry name" value="Caps_polysacc_synth_CpsB/CapC"/>
</dbReference>